<dbReference type="Pfam" id="PF00001">
    <property type="entry name" value="7tm_1"/>
    <property type="match status" value="1"/>
</dbReference>
<keyword evidence="5 9" id="KW-0472">Membrane</keyword>
<keyword evidence="7 8" id="KW-0807">Transducer</keyword>
<evidence type="ECO:0000313" key="12">
    <source>
        <dbReference type="Proteomes" id="UP000694407"/>
    </source>
</evidence>
<evidence type="ECO:0000256" key="1">
    <source>
        <dbReference type="ARBA" id="ARBA00004141"/>
    </source>
</evidence>
<evidence type="ECO:0000313" key="11">
    <source>
        <dbReference type="Ensembl" id="ENSMMMP00000006103.1"/>
    </source>
</evidence>
<dbReference type="PANTHER" id="PTHR11334">
    <property type="entry name" value="MAS-RELATED G-PROTEIN COUPLED RECEPTOR"/>
    <property type="match status" value="1"/>
</dbReference>
<reference evidence="11" key="2">
    <citation type="submission" date="2025-09" db="UniProtKB">
        <authorList>
            <consortium name="Ensembl"/>
        </authorList>
    </citation>
    <scope>IDENTIFICATION</scope>
</reference>
<organism evidence="11 12">
    <name type="scientific">Marmota marmota marmota</name>
    <name type="common">Alpine marmot</name>
    <dbReference type="NCBI Taxonomy" id="9994"/>
    <lineage>
        <taxon>Eukaryota</taxon>
        <taxon>Metazoa</taxon>
        <taxon>Chordata</taxon>
        <taxon>Craniata</taxon>
        <taxon>Vertebrata</taxon>
        <taxon>Euteleostomi</taxon>
        <taxon>Mammalia</taxon>
        <taxon>Eutheria</taxon>
        <taxon>Euarchontoglires</taxon>
        <taxon>Glires</taxon>
        <taxon>Rodentia</taxon>
        <taxon>Sciuromorpha</taxon>
        <taxon>Sciuridae</taxon>
        <taxon>Xerinae</taxon>
        <taxon>Marmotini</taxon>
        <taxon>Marmota</taxon>
    </lineage>
</organism>
<dbReference type="GO" id="GO:0004930">
    <property type="term" value="F:G protein-coupled receptor activity"/>
    <property type="evidence" value="ECO:0007669"/>
    <property type="project" value="UniProtKB-KW"/>
</dbReference>
<dbReference type="GO" id="GO:0005886">
    <property type="term" value="C:plasma membrane"/>
    <property type="evidence" value="ECO:0007669"/>
    <property type="project" value="TreeGrafter"/>
</dbReference>
<feature type="transmembrane region" description="Helical" evidence="9">
    <location>
        <begin position="218"/>
        <end position="246"/>
    </location>
</feature>
<reference evidence="11" key="1">
    <citation type="submission" date="2025-08" db="UniProtKB">
        <authorList>
            <consortium name="Ensembl"/>
        </authorList>
    </citation>
    <scope>IDENTIFICATION</scope>
</reference>
<feature type="domain" description="G-protein coupled receptors family 1 profile" evidence="10">
    <location>
        <begin position="48"/>
        <end position="277"/>
    </location>
</feature>
<dbReference type="Proteomes" id="UP000694407">
    <property type="component" value="Unplaced"/>
</dbReference>
<accession>A0A8C5YX50</accession>
<evidence type="ECO:0000256" key="3">
    <source>
        <dbReference type="ARBA" id="ARBA00022989"/>
    </source>
</evidence>
<dbReference type="InterPro" id="IPR000276">
    <property type="entry name" value="GPCR_Rhodpsn"/>
</dbReference>
<keyword evidence="4 8" id="KW-0297">G-protein coupled receptor</keyword>
<evidence type="ECO:0000256" key="2">
    <source>
        <dbReference type="ARBA" id="ARBA00022692"/>
    </source>
</evidence>
<dbReference type="FunFam" id="1.20.1070.10:FF:000140">
    <property type="entry name" value="Mas-related G-protein coupled receptor member X2"/>
    <property type="match status" value="1"/>
</dbReference>
<proteinExistence type="inferred from homology"/>
<sequence length="337" mass="38308">IDETEGNEGRTEATPINGNYQDLPLTCDIKNVVSHLLALIIALVGLAGNGVVLWLLGFRMHRNTFSVYLLNLAAADSLFLCCHSTGSLAMLSIFPHTPPLMYDIIENVKVISYITGLGLLSTISTERSLSVLWPIWYRCHRPKHASAVMCALLWTISVLLDILKWCFCSSAYDNFEHDRCKKVEFFIAVWLMFSFLILSGSSLALLSRICGSRQMRFTRLYVTILLSVLVFLLCGLPFGIFQFLILWIEYNINALSCLYVVIAVLSSVNSCANPIIYFFVGSFRQQLQRQQTFRLVLQRALQDTSEEHEREVRMGRVESGSLWSMGCKETLFLFFFF</sequence>
<dbReference type="PRINTS" id="PR00237">
    <property type="entry name" value="GPCRRHODOPSN"/>
</dbReference>
<feature type="transmembrane region" description="Helical" evidence="9">
    <location>
        <begin position="185"/>
        <end position="206"/>
    </location>
</feature>
<evidence type="ECO:0000256" key="7">
    <source>
        <dbReference type="ARBA" id="ARBA00023224"/>
    </source>
</evidence>
<dbReference type="SUPFAM" id="SSF81321">
    <property type="entry name" value="Family A G protein-coupled receptor-like"/>
    <property type="match status" value="1"/>
</dbReference>
<evidence type="ECO:0000256" key="9">
    <source>
        <dbReference type="SAM" id="Phobius"/>
    </source>
</evidence>
<keyword evidence="3 9" id="KW-1133">Transmembrane helix</keyword>
<feature type="transmembrane region" description="Helical" evidence="9">
    <location>
        <begin position="110"/>
        <end position="133"/>
    </location>
</feature>
<evidence type="ECO:0000259" key="10">
    <source>
        <dbReference type="PROSITE" id="PS50262"/>
    </source>
</evidence>
<keyword evidence="2 8" id="KW-0812">Transmembrane</keyword>
<comment type="similarity">
    <text evidence="8">Belongs to the G-protein coupled receptor 1 family.</text>
</comment>
<dbReference type="PANTHER" id="PTHR11334:SF34">
    <property type="entry name" value="MAS-RELATED G-PROTEIN COUPLED RECEPTOR MEMBER X3"/>
    <property type="match status" value="1"/>
</dbReference>
<dbReference type="InterPro" id="IPR026234">
    <property type="entry name" value="MRGPCRFAMILY"/>
</dbReference>
<name>A0A8C5YX50_MARMA</name>
<feature type="transmembrane region" description="Helical" evidence="9">
    <location>
        <begin position="258"/>
        <end position="280"/>
    </location>
</feature>
<dbReference type="GeneTree" id="ENSGT01030000234639"/>
<dbReference type="InterPro" id="IPR017452">
    <property type="entry name" value="GPCR_Rhodpsn_7TM"/>
</dbReference>
<dbReference type="AlphaFoldDB" id="A0A8C5YX50"/>
<evidence type="ECO:0000256" key="5">
    <source>
        <dbReference type="ARBA" id="ARBA00023136"/>
    </source>
</evidence>
<keyword evidence="6 8" id="KW-0675">Receptor</keyword>
<dbReference type="PROSITE" id="PS50262">
    <property type="entry name" value="G_PROTEIN_RECEP_F1_2"/>
    <property type="match status" value="1"/>
</dbReference>
<dbReference type="Ensembl" id="ENSMMMT00000006923.1">
    <property type="protein sequence ID" value="ENSMMMP00000006103.1"/>
    <property type="gene ID" value="ENSMMMG00000005471.1"/>
</dbReference>
<keyword evidence="12" id="KW-1185">Reference proteome</keyword>
<comment type="subcellular location">
    <subcellularLocation>
        <location evidence="1">Membrane</location>
        <topology evidence="1">Multi-pass membrane protein</topology>
    </subcellularLocation>
</comment>
<dbReference type="PROSITE" id="PS00237">
    <property type="entry name" value="G_PROTEIN_RECEP_F1_1"/>
    <property type="match status" value="1"/>
</dbReference>
<feature type="transmembrane region" description="Helical" evidence="9">
    <location>
        <begin position="32"/>
        <end position="56"/>
    </location>
</feature>
<evidence type="ECO:0000256" key="6">
    <source>
        <dbReference type="ARBA" id="ARBA00023170"/>
    </source>
</evidence>
<feature type="transmembrane region" description="Helical" evidence="9">
    <location>
        <begin position="145"/>
        <end position="165"/>
    </location>
</feature>
<dbReference type="PRINTS" id="PR02108">
    <property type="entry name" value="MRGPCRFAMILY"/>
</dbReference>
<evidence type="ECO:0000256" key="4">
    <source>
        <dbReference type="ARBA" id="ARBA00023040"/>
    </source>
</evidence>
<evidence type="ECO:0000256" key="8">
    <source>
        <dbReference type="RuleBase" id="RU000688"/>
    </source>
</evidence>
<protein>
    <recommendedName>
        <fullName evidence="10">G-protein coupled receptors family 1 profile domain-containing protein</fullName>
    </recommendedName>
</protein>
<feature type="transmembrane region" description="Helical" evidence="9">
    <location>
        <begin position="68"/>
        <end position="90"/>
    </location>
</feature>
<dbReference type="Gene3D" id="1.20.1070.10">
    <property type="entry name" value="Rhodopsin 7-helix transmembrane proteins"/>
    <property type="match status" value="1"/>
</dbReference>